<dbReference type="EMBL" id="BAAAEW010000013">
    <property type="protein sequence ID" value="GAA0750913.1"/>
    <property type="molecule type" value="Genomic_DNA"/>
</dbReference>
<sequence length="178" mass="19479">MNIIIDKRSHAVLFQVNVDAGRELKPEELFPGFDPKTMVFGRAPLPYVPARFEIRDGVVVDLDAPPLPAEPVPETLAQARERKKQLLTGDALAQRSKLVPDYQLLNIGLGVYDETRVAGIKATVNAFRDEVNRVEAQIDKARTIKEVDALQPSFPVALVRTGAVSGTGLPKAAARTKK</sequence>
<protein>
    <submittedName>
        <fullName evidence="1">Uncharacterized protein</fullName>
    </submittedName>
</protein>
<accession>A0ABN1K048</accession>
<dbReference type="Proteomes" id="UP001500279">
    <property type="component" value="Unassembled WGS sequence"/>
</dbReference>
<proteinExistence type="predicted"/>
<gene>
    <name evidence="1" type="ORF">GCM10009107_23170</name>
</gene>
<reference evidence="1 2" key="1">
    <citation type="journal article" date="2019" name="Int. J. Syst. Evol. Microbiol.">
        <title>The Global Catalogue of Microorganisms (GCM) 10K type strain sequencing project: providing services to taxonomists for standard genome sequencing and annotation.</title>
        <authorList>
            <consortium name="The Broad Institute Genomics Platform"/>
            <consortium name="The Broad Institute Genome Sequencing Center for Infectious Disease"/>
            <person name="Wu L."/>
            <person name="Ma J."/>
        </authorList>
    </citation>
    <scope>NUCLEOTIDE SEQUENCE [LARGE SCALE GENOMIC DNA]</scope>
    <source>
        <strain evidence="1 2">JCM 15503</strain>
    </source>
</reference>
<evidence type="ECO:0000313" key="2">
    <source>
        <dbReference type="Proteomes" id="UP001500279"/>
    </source>
</evidence>
<comment type="caution">
    <text evidence="1">The sequence shown here is derived from an EMBL/GenBank/DDBJ whole genome shotgun (WGS) entry which is preliminary data.</text>
</comment>
<keyword evidence="2" id="KW-1185">Reference proteome</keyword>
<dbReference type="RefSeq" id="WP_141287789.1">
    <property type="nucleotide sequence ID" value="NZ_BAAAEW010000013.1"/>
</dbReference>
<evidence type="ECO:0000313" key="1">
    <source>
        <dbReference type="EMBL" id="GAA0750913.1"/>
    </source>
</evidence>
<organism evidence="1 2">
    <name type="scientific">Ideonella azotifigens</name>
    <dbReference type="NCBI Taxonomy" id="513160"/>
    <lineage>
        <taxon>Bacteria</taxon>
        <taxon>Pseudomonadati</taxon>
        <taxon>Pseudomonadota</taxon>
        <taxon>Betaproteobacteria</taxon>
        <taxon>Burkholderiales</taxon>
        <taxon>Sphaerotilaceae</taxon>
        <taxon>Ideonella</taxon>
    </lineage>
</organism>
<name>A0ABN1K048_9BURK</name>